<protein>
    <recommendedName>
        <fullName evidence="2">G-patch domain-containing protein</fullName>
    </recommendedName>
</protein>
<dbReference type="OrthoDB" id="2538319at2759"/>
<feature type="non-terminal residue" evidence="3">
    <location>
        <position position="1"/>
    </location>
</feature>
<sequence length="87" mass="9659">GLGYSSKTMAMLAEPRRKQKIGPNPRGKFFLEDEDNKGRTMLSKLGWQKGDGLGRQNQGMQAPICPKIQMDGKVYVCLLKLAFDGVD</sequence>
<feature type="region of interest" description="Disordered" evidence="1">
    <location>
        <begin position="13"/>
        <end position="33"/>
    </location>
</feature>
<reference evidence="3" key="1">
    <citation type="submission" date="2021-06" db="EMBL/GenBank/DDBJ databases">
        <authorList>
            <person name="Hodson N. C."/>
            <person name="Mongue J. A."/>
            <person name="Jaron S. K."/>
        </authorList>
    </citation>
    <scope>NUCLEOTIDE SEQUENCE</scope>
</reference>
<feature type="domain" description="G-patch" evidence="2">
    <location>
        <begin position="34"/>
        <end position="64"/>
    </location>
</feature>
<gene>
    <name evidence="3" type="ORF">AFUS01_LOCUS34254</name>
</gene>
<dbReference type="Proteomes" id="UP000708208">
    <property type="component" value="Unassembled WGS sequence"/>
</dbReference>
<evidence type="ECO:0000259" key="2">
    <source>
        <dbReference type="PROSITE" id="PS50174"/>
    </source>
</evidence>
<evidence type="ECO:0000313" key="3">
    <source>
        <dbReference type="EMBL" id="CAG7824074.1"/>
    </source>
</evidence>
<keyword evidence="4" id="KW-1185">Reference proteome</keyword>
<proteinExistence type="predicted"/>
<dbReference type="GO" id="GO:0003676">
    <property type="term" value="F:nucleic acid binding"/>
    <property type="evidence" value="ECO:0007669"/>
    <property type="project" value="InterPro"/>
</dbReference>
<dbReference type="InterPro" id="IPR000467">
    <property type="entry name" value="G_patch_dom"/>
</dbReference>
<dbReference type="PROSITE" id="PS50174">
    <property type="entry name" value="G_PATCH"/>
    <property type="match status" value="1"/>
</dbReference>
<name>A0A8J2LJ75_9HEXA</name>
<accession>A0A8J2LJ75</accession>
<dbReference type="Pfam" id="PF01585">
    <property type="entry name" value="G-patch"/>
    <property type="match status" value="1"/>
</dbReference>
<evidence type="ECO:0000256" key="1">
    <source>
        <dbReference type="SAM" id="MobiDB-lite"/>
    </source>
</evidence>
<dbReference type="SMART" id="SM00443">
    <property type="entry name" value="G_patch"/>
    <property type="match status" value="1"/>
</dbReference>
<dbReference type="EMBL" id="CAJVCH010531607">
    <property type="protein sequence ID" value="CAG7824074.1"/>
    <property type="molecule type" value="Genomic_DNA"/>
</dbReference>
<organism evidence="3 4">
    <name type="scientific">Allacma fusca</name>
    <dbReference type="NCBI Taxonomy" id="39272"/>
    <lineage>
        <taxon>Eukaryota</taxon>
        <taxon>Metazoa</taxon>
        <taxon>Ecdysozoa</taxon>
        <taxon>Arthropoda</taxon>
        <taxon>Hexapoda</taxon>
        <taxon>Collembola</taxon>
        <taxon>Symphypleona</taxon>
        <taxon>Sminthuridae</taxon>
        <taxon>Allacma</taxon>
    </lineage>
</organism>
<dbReference type="AlphaFoldDB" id="A0A8J2LJ75"/>
<comment type="caution">
    <text evidence="3">The sequence shown here is derived from an EMBL/GenBank/DDBJ whole genome shotgun (WGS) entry which is preliminary data.</text>
</comment>
<evidence type="ECO:0000313" key="4">
    <source>
        <dbReference type="Proteomes" id="UP000708208"/>
    </source>
</evidence>